<sequence>MKKIIILLLCVVVYCACQDDDDKWIKPEISFSDFQDPRDMNTYKCVTIGGQTWMAENLKYRSPQGGRDGCYTYGEEKMRDQDITINVKIWSDSIHAAEDRGELEGKIGSFTIVVLLEMWVNSYNYSPDYATSNFEEFYGAMYPDALAALKRINDNLYPQAVQALARQLMEKAESTNGRYSTQYGFLYTYEGALKAIPEGWRLPTDADWKELEKALGMPVSEADRLDEWRGSHVGDLLKKDENGIGFNAIYGGGKLYGSYMYGDAYFNQETNAYFWSSTRIVESDTVDLGVTRVLFMKEDRVMRGSSKLDAAYSVRCIKE</sequence>
<evidence type="ECO:0000313" key="3">
    <source>
        <dbReference type="Proteomes" id="UP000546007"/>
    </source>
</evidence>
<dbReference type="Proteomes" id="UP000546007">
    <property type="component" value="Unassembled WGS sequence"/>
</dbReference>
<dbReference type="AlphaFoldDB" id="A0A7W6HT30"/>
<dbReference type="GeneID" id="93100680"/>
<name>A0A7W6HT30_9BACT</name>
<evidence type="ECO:0000313" key="2">
    <source>
        <dbReference type="EMBL" id="MBB4024466.1"/>
    </source>
</evidence>
<dbReference type="EMBL" id="JACIES010000001">
    <property type="protein sequence ID" value="MBB4024466.1"/>
    <property type="molecule type" value="Genomic_DNA"/>
</dbReference>
<dbReference type="InterPro" id="IPR011871">
    <property type="entry name" value="Fib_succ_major"/>
</dbReference>
<dbReference type="OrthoDB" id="9805760at2"/>
<dbReference type="Pfam" id="PF09603">
    <property type="entry name" value="Fib_succ_major"/>
    <property type="match status" value="1"/>
</dbReference>
<protein>
    <submittedName>
        <fullName evidence="2">Uncharacterized protein (TIGR02145 family)</fullName>
    </submittedName>
</protein>
<keyword evidence="3" id="KW-1185">Reference proteome</keyword>
<dbReference type="NCBIfam" id="TIGR02145">
    <property type="entry name" value="Fib_succ_major"/>
    <property type="match status" value="2"/>
</dbReference>
<gene>
    <name evidence="2" type="ORF">GGR14_000227</name>
</gene>
<comment type="caution">
    <text evidence="2">The sequence shown here is derived from an EMBL/GenBank/DDBJ whole genome shotgun (WGS) entry which is preliminary data.</text>
</comment>
<feature type="domain" description="Fibrobacter succinogenes major paralogous" evidence="1">
    <location>
        <begin position="174"/>
        <end position="318"/>
    </location>
</feature>
<evidence type="ECO:0000259" key="1">
    <source>
        <dbReference type="Pfam" id="PF09603"/>
    </source>
</evidence>
<reference evidence="2 3" key="1">
    <citation type="submission" date="2020-08" db="EMBL/GenBank/DDBJ databases">
        <title>Genomic Encyclopedia of Type Strains, Phase IV (KMG-IV): sequencing the most valuable type-strain genomes for metagenomic binning, comparative biology and taxonomic classification.</title>
        <authorList>
            <person name="Goeker M."/>
        </authorList>
    </citation>
    <scope>NUCLEOTIDE SEQUENCE [LARGE SCALE GENOMIC DNA]</scope>
    <source>
        <strain evidence="2 3">DSM 105721</strain>
    </source>
</reference>
<proteinExistence type="predicted"/>
<accession>A0A7W6HT30</accession>
<organism evidence="2 3">
    <name type="scientific">Butyricimonas faecihominis</name>
    <dbReference type="NCBI Taxonomy" id="1472416"/>
    <lineage>
        <taxon>Bacteria</taxon>
        <taxon>Pseudomonadati</taxon>
        <taxon>Bacteroidota</taxon>
        <taxon>Bacteroidia</taxon>
        <taxon>Bacteroidales</taxon>
        <taxon>Odoribacteraceae</taxon>
        <taxon>Butyricimonas</taxon>
    </lineage>
</organism>
<dbReference type="RefSeq" id="WP_124317176.1">
    <property type="nucleotide sequence ID" value="NZ_AP028155.1"/>
</dbReference>